<dbReference type="EMBL" id="QFAY01000013">
    <property type="protein sequence ID" value="MBP2621126.1"/>
    <property type="molecule type" value="Genomic_DNA"/>
</dbReference>
<gene>
    <name evidence="1" type="ORF">DHL47_07320</name>
</gene>
<evidence type="ECO:0000313" key="2">
    <source>
        <dbReference type="Proteomes" id="UP001519349"/>
    </source>
</evidence>
<sequence>MIYNDRVILIKETAPADELEDDITTAEIGPLPCMRAALTNNEQLGIFGKYNLDSFKLHLQGIHRDFHSVIYQGHRRNIQGKKYHRNSTVIYL</sequence>
<reference evidence="1 2" key="1">
    <citation type="submission" date="2018-05" db="EMBL/GenBank/DDBJ databases">
        <title>Draft genome sequence of Streptococcus panodentis CCUG 70867T.</title>
        <authorList>
            <person name="Salva-Serra F."/>
            <person name="Mendez V."/>
            <person name="Jaen-Luchoro D."/>
            <person name="Gonzales-Siles L."/>
            <person name="Karlsson R."/>
            <person name="Engstrom-Jakobsson H."/>
            <person name="Busquets A."/>
            <person name="Gomila M."/>
            <person name="Pineiro-Iglesias B."/>
            <person name="Bennasar-Figueras A."/>
            <person name="Seeger M."/>
            <person name="Moore E."/>
        </authorList>
    </citation>
    <scope>NUCLEOTIDE SEQUENCE [LARGE SCALE GENOMIC DNA]</scope>
    <source>
        <strain evidence="1 2">CCUG 70867</strain>
    </source>
</reference>
<protein>
    <recommendedName>
        <fullName evidence="3">Phage protein</fullName>
    </recommendedName>
</protein>
<evidence type="ECO:0000313" key="1">
    <source>
        <dbReference type="EMBL" id="MBP2621126.1"/>
    </source>
</evidence>
<proteinExistence type="predicted"/>
<organism evidence="1 2">
    <name type="scientific">Streptococcus panodentis</name>
    <dbReference type="NCBI Taxonomy" id="1581472"/>
    <lineage>
        <taxon>Bacteria</taxon>
        <taxon>Bacillati</taxon>
        <taxon>Bacillota</taxon>
        <taxon>Bacilli</taxon>
        <taxon>Lactobacillales</taxon>
        <taxon>Streptococcaceae</taxon>
        <taxon>Streptococcus</taxon>
    </lineage>
</organism>
<name>A0ABS5AXF3_9STRE</name>
<keyword evidence="2" id="KW-1185">Reference proteome</keyword>
<accession>A0ABS5AXF3</accession>
<dbReference type="RefSeq" id="WP_209551372.1">
    <property type="nucleotide sequence ID" value="NZ_QFAY01000013.1"/>
</dbReference>
<comment type="caution">
    <text evidence="1">The sequence shown here is derived from an EMBL/GenBank/DDBJ whole genome shotgun (WGS) entry which is preliminary data.</text>
</comment>
<dbReference type="Proteomes" id="UP001519349">
    <property type="component" value="Unassembled WGS sequence"/>
</dbReference>
<evidence type="ECO:0008006" key="3">
    <source>
        <dbReference type="Google" id="ProtNLM"/>
    </source>
</evidence>